<dbReference type="InterPro" id="IPR011009">
    <property type="entry name" value="Kinase-like_dom_sf"/>
</dbReference>
<dbReference type="OrthoDB" id="928522at2"/>
<reference evidence="1 2" key="1">
    <citation type="submission" date="2019-02" db="EMBL/GenBank/DDBJ databases">
        <title>Kribbella capetownensis sp. nov. and Kribbella speibonae sp. nov., isolated from soil.</title>
        <authorList>
            <person name="Curtis S.M."/>
            <person name="Norton I."/>
            <person name="Everest G.J."/>
            <person name="Meyers P.R."/>
        </authorList>
    </citation>
    <scope>NUCLEOTIDE SEQUENCE [LARGE SCALE GENOMIC DNA]</scope>
    <source>
        <strain evidence="1 2">DSM 27082</strain>
    </source>
</reference>
<dbReference type="AlphaFoldDB" id="A0A4R0IP47"/>
<keyword evidence="2" id="KW-1185">Reference proteome</keyword>
<proteinExistence type="predicted"/>
<name>A0A4R0IP47_9ACTN</name>
<comment type="caution">
    <text evidence="1">The sequence shown here is derived from an EMBL/GenBank/DDBJ whole genome shotgun (WGS) entry which is preliminary data.</text>
</comment>
<evidence type="ECO:0000313" key="1">
    <source>
        <dbReference type="EMBL" id="TCC34697.1"/>
    </source>
</evidence>
<gene>
    <name evidence="1" type="ORF">E0H50_12330</name>
</gene>
<evidence type="ECO:0000313" key="2">
    <source>
        <dbReference type="Proteomes" id="UP000292695"/>
    </source>
</evidence>
<dbReference type="SUPFAM" id="SSF56112">
    <property type="entry name" value="Protein kinase-like (PK-like)"/>
    <property type="match status" value="1"/>
</dbReference>
<organism evidence="1 2">
    <name type="scientific">Kribbella sindirgiensis</name>
    <dbReference type="NCBI Taxonomy" id="1124744"/>
    <lineage>
        <taxon>Bacteria</taxon>
        <taxon>Bacillati</taxon>
        <taxon>Actinomycetota</taxon>
        <taxon>Actinomycetes</taxon>
        <taxon>Propionibacteriales</taxon>
        <taxon>Kribbellaceae</taxon>
        <taxon>Kribbella</taxon>
    </lineage>
</organism>
<dbReference type="EMBL" id="SJKA01000004">
    <property type="protein sequence ID" value="TCC34697.1"/>
    <property type="molecule type" value="Genomic_DNA"/>
</dbReference>
<sequence length="382" mass="42285">MKLLPDRPSIEYLRKEAKDLLAVLRESTPDASLADAQRALAAEYGVRDWPALKAEVERRVADTPTAPEGLAEELAEAFGLGTLTAPAKPVLFTAMGRCWDLTTDRGRWLAVTVYDWITNEQAELGARLRDAAVAAGVAAPAAAISPRGRLIEKVRGENWRVHEWLEVGPEPVLPVSTAMARRAGALFGTLHALAIPSDEPIHGYLTYRRSEAEWQHLLGRARAAGKPWAEQLDARLPVFRELQAIELEAPDELMLCNRNLNPENVRQGRDGELTVMEWDFAGSLSPELELGSALTHWLMRPDVNQRGLSAFQDGYGEVREWPKLGLDSFAVAISGWLNWTYNAICEAIDPEDADRAVFAEREAVEVLDRPMTRGALEQLLAV</sequence>
<accession>A0A4R0IP47</accession>
<dbReference type="Proteomes" id="UP000292695">
    <property type="component" value="Unassembled WGS sequence"/>
</dbReference>
<dbReference type="RefSeq" id="WP_131287263.1">
    <property type="nucleotide sequence ID" value="NZ_SJKA01000004.1"/>
</dbReference>
<protein>
    <submittedName>
        <fullName evidence="1">Uncharacterized protein</fullName>
    </submittedName>
</protein>